<dbReference type="EMBL" id="LODT01000001">
    <property type="protein sequence ID" value="KYR03092.1"/>
    <property type="molecule type" value="Genomic_DNA"/>
</dbReference>
<dbReference type="GO" id="GO:0006417">
    <property type="term" value="P:regulation of translation"/>
    <property type="evidence" value="ECO:0007669"/>
    <property type="project" value="TreeGrafter"/>
</dbReference>
<dbReference type="InterPro" id="IPR040059">
    <property type="entry name" value="PUM3"/>
</dbReference>
<evidence type="ECO:0000256" key="1">
    <source>
        <dbReference type="ARBA" id="ARBA00022737"/>
    </source>
</evidence>
<dbReference type="STRING" id="361077.A0A152AA38"/>
<protein>
    <submittedName>
        <fullName evidence="6">Pumilio RNA-binding region-containing protein</fullName>
    </submittedName>
</protein>
<dbReference type="Proteomes" id="UP000076078">
    <property type="component" value="Unassembled WGS sequence"/>
</dbReference>
<dbReference type="OMA" id="YGPEFSI"/>
<keyword evidence="7" id="KW-1185">Reference proteome</keyword>
<dbReference type="InterPro" id="IPR033133">
    <property type="entry name" value="PUM-HD"/>
</dbReference>
<gene>
    <name evidence="6" type="ORF">DLAC_00584</name>
</gene>
<sequence length="596" mass="68652">MGKSVDKKRKHEEEVEESYDGEEENYNEEENYDEEENYNEEENEETEDSNYDADSTSQPDKKKIKMEKKSKAVKRQEKVERKTKIDQFFPIVNDAKLIWIKLKETKKDKDERAKLSQELFNKLKGNMLNVVLKHDASRFVQTLLKYGTHDHRLQIFQELKGHEILISKGHYGRFLVLKLLKYGDKEHRDKIIQTYYGKIFNLISHKESAKIVEYIYAEIADKVQKTAIVEEFYGSEFRLFKSKTPRTLSQYLAENPNKQQALLENLTNSLTKLLSSKGEHLAKFTIIHHILNEFFKHAPTESCVDMAETLSSIILPMLHTKEGAMVGYYVASYGTPKTRKAIVKSLKGFFPEVAEQEFGYLLLVRLLDVVDDTQLLIKSVINELLPKLPQLAVNKYGYLWIMQILAPYTPQNFSAPTIQLMSLNMKSSSASEEFSISKKDRPVRRKELLAFIGPKLLELCNNHTEELVSSKWGMRVLCQTLSKVEGSKKSLMKKILSFMTPELFNGETGSLIQSLLKSEYVKTDTEFSVGMLKQFQWLSLALKSSNTVFVYRDLLNVIPDDNSDKQKAVAELKKSAKQLQATKYPGVDSLLNLKKA</sequence>
<accession>A0A152AA38</accession>
<feature type="compositionally biased region" description="Acidic residues" evidence="4">
    <location>
        <begin position="14"/>
        <end position="51"/>
    </location>
</feature>
<dbReference type="SMART" id="SM00025">
    <property type="entry name" value="Pumilio"/>
    <property type="match status" value="3"/>
</dbReference>
<dbReference type="SUPFAM" id="SSF48371">
    <property type="entry name" value="ARM repeat"/>
    <property type="match status" value="1"/>
</dbReference>
<dbReference type="Gene3D" id="1.25.10.10">
    <property type="entry name" value="Leucine-rich Repeat Variant"/>
    <property type="match status" value="2"/>
</dbReference>
<dbReference type="AlphaFoldDB" id="A0A152AA38"/>
<keyword evidence="1" id="KW-0677">Repeat</keyword>
<evidence type="ECO:0000256" key="4">
    <source>
        <dbReference type="SAM" id="MobiDB-lite"/>
    </source>
</evidence>
<evidence type="ECO:0000256" key="3">
    <source>
        <dbReference type="PROSITE-ProRule" id="PRU00317"/>
    </source>
</evidence>
<dbReference type="InParanoid" id="A0A152AA38"/>
<comment type="caution">
    <text evidence="6">The sequence shown here is derived from an EMBL/GenBank/DDBJ whole genome shotgun (WGS) entry which is preliminary data.</text>
</comment>
<organism evidence="6 7">
    <name type="scientific">Tieghemostelium lacteum</name>
    <name type="common">Slime mold</name>
    <name type="synonym">Dictyostelium lacteum</name>
    <dbReference type="NCBI Taxonomy" id="361077"/>
    <lineage>
        <taxon>Eukaryota</taxon>
        <taxon>Amoebozoa</taxon>
        <taxon>Evosea</taxon>
        <taxon>Eumycetozoa</taxon>
        <taxon>Dictyostelia</taxon>
        <taxon>Dictyosteliales</taxon>
        <taxon>Raperosteliaceae</taxon>
        <taxon>Tieghemostelium</taxon>
    </lineage>
</organism>
<dbReference type="PROSITE" id="PS50303">
    <property type="entry name" value="PUM_HD"/>
    <property type="match status" value="1"/>
</dbReference>
<dbReference type="PANTHER" id="PTHR13389:SF0">
    <property type="entry name" value="PUMILIO HOMOLOG 3"/>
    <property type="match status" value="1"/>
</dbReference>
<dbReference type="InterPro" id="IPR011989">
    <property type="entry name" value="ARM-like"/>
</dbReference>
<dbReference type="OrthoDB" id="497380at2759"/>
<evidence type="ECO:0000259" key="5">
    <source>
        <dbReference type="PROSITE" id="PS50303"/>
    </source>
</evidence>
<dbReference type="Pfam" id="PF08144">
    <property type="entry name" value="CPL"/>
    <property type="match status" value="1"/>
</dbReference>
<feature type="compositionally biased region" description="Basic residues" evidence="4">
    <location>
        <begin position="1"/>
        <end position="10"/>
    </location>
</feature>
<dbReference type="PROSITE" id="PS50302">
    <property type="entry name" value="PUM"/>
    <property type="match status" value="1"/>
</dbReference>
<reference evidence="6 7" key="1">
    <citation type="submission" date="2015-12" db="EMBL/GenBank/DDBJ databases">
        <title>Dictyostelia acquired genes for synthesis and detection of signals that induce cell-type specialization by lateral gene transfer from prokaryotes.</title>
        <authorList>
            <person name="Gloeckner G."/>
            <person name="Schaap P."/>
        </authorList>
    </citation>
    <scope>NUCLEOTIDE SEQUENCE [LARGE SCALE GENOMIC DNA]</scope>
    <source>
        <strain evidence="6 7">TK</strain>
    </source>
</reference>
<name>A0A152AA38_TIELA</name>
<feature type="compositionally biased region" description="Basic and acidic residues" evidence="4">
    <location>
        <begin position="67"/>
        <end position="76"/>
    </location>
</feature>
<feature type="repeat" description="Pumilio" evidence="3">
    <location>
        <begin position="158"/>
        <end position="193"/>
    </location>
</feature>
<dbReference type="InterPro" id="IPR016024">
    <property type="entry name" value="ARM-type_fold"/>
</dbReference>
<feature type="region of interest" description="Disordered" evidence="4">
    <location>
        <begin position="1"/>
        <end position="76"/>
    </location>
</feature>
<dbReference type="FunCoup" id="A0A152AA38">
    <property type="interactions" value="404"/>
</dbReference>
<proteinExistence type="predicted"/>
<evidence type="ECO:0000256" key="2">
    <source>
        <dbReference type="ARBA" id="ARBA00022884"/>
    </source>
</evidence>
<evidence type="ECO:0000313" key="6">
    <source>
        <dbReference type="EMBL" id="KYR03092.1"/>
    </source>
</evidence>
<evidence type="ECO:0000313" key="7">
    <source>
        <dbReference type="Proteomes" id="UP000076078"/>
    </source>
</evidence>
<feature type="domain" description="PUM-HD" evidence="5">
    <location>
        <begin position="101"/>
        <end position="450"/>
    </location>
</feature>
<dbReference type="PANTHER" id="PTHR13389">
    <property type="entry name" value="PUMILIO HOMOLOG 3"/>
    <property type="match status" value="1"/>
</dbReference>
<dbReference type="GO" id="GO:0003729">
    <property type="term" value="F:mRNA binding"/>
    <property type="evidence" value="ECO:0007669"/>
    <property type="project" value="TreeGrafter"/>
</dbReference>
<keyword evidence="2" id="KW-0694">RNA-binding</keyword>
<dbReference type="InterPro" id="IPR012959">
    <property type="entry name" value="CPL_dom"/>
</dbReference>
<dbReference type="InterPro" id="IPR001313">
    <property type="entry name" value="Pumilio_RNA-bd_rpt"/>
</dbReference>
<dbReference type="Pfam" id="PF00806">
    <property type="entry name" value="PUF"/>
    <property type="match status" value="2"/>
</dbReference>
<dbReference type="GO" id="GO:0005730">
    <property type="term" value="C:nucleolus"/>
    <property type="evidence" value="ECO:0007669"/>
    <property type="project" value="TreeGrafter"/>
</dbReference>